<organism evidence="2 3">
    <name type="scientific">Synaphobranchus kaupii</name>
    <name type="common">Kaup's arrowtooth eel</name>
    <dbReference type="NCBI Taxonomy" id="118154"/>
    <lineage>
        <taxon>Eukaryota</taxon>
        <taxon>Metazoa</taxon>
        <taxon>Chordata</taxon>
        <taxon>Craniata</taxon>
        <taxon>Vertebrata</taxon>
        <taxon>Euteleostomi</taxon>
        <taxon>Actinopterygii</taxon>
        <taxon>Neopterygii</taxon>
        <taxon>Teleostei</taxon>
        <taxon>Anguilliformes</taxon>
        <taxon>Synaphobranchidae</taxon>
        <taxon>Synaphobranchus</taxon>
    </lineage>
</organism>
<dbReference type="AlphaFoldDB" id="A0A9Q1FNT4"/>
<feature type="compositionally biased region" description="Basic residues" evidence="1">
    <location>
        <begin position="106"/>
        <end position="122"/>
    </location>
</feature>
<reference evidence="2" key="1">
    <citation type="journal article" date="2023" name="Science">
        <title>Genome structures resolve the early diversification of teleost fishes.</title>
        <authorList>
            <person name="Parey E."/>
            <person name="Louis A."/>
            <person name="Montfort J."/>
            <person name="Bouchez O."/>
            <person name="Roques C."/>
            <person name="Iampietro C."/>
            <person name="Lluch J."/>
            <person name="Castinel A."/>
            <person name="Donnadieu C."/>
            <person name="Desvignes T."/>
            <person name="Floi Bucao C."/>
            <person name="Jouanno E."/>
            <person name="Wen M."/>
            <person name="Mejri S."/>
            <person name="Dirks R."/>
            <person name="Jansen H."/>
            <person name="Henkel C."/>
            <person name="Chen W.J."/>
            <person name="Zahm M."/>
            <person name="Cabau C."/>
            <person name="Klopp C."/>
            <person name="Thompson A.W."/>
            <person name="Robinson-Rechavi M."/>
            <person name="Braasch I."/>
            <person name="Lecointre G."/>
            <person name="Bobe J."/>
            <person name="Postlethwait J.H."/>
            <person name="Berthelot C."/>
            <person name="Roest Crollius H."/>
            <person name="Guiguen Y."/>
        </authorList>
    </citation>
    <scope>NUCLEOTIDE SEQUENCE</scope>
    <source>
        <strain evidence="2">WJC10195</strain>
    </source>
</reference>
<sequence>MHLSAAGGVVRGRCTRLRCAGAASGLFCLVGSPAPPLEQTRQTGQVEQRGTGQVHSASRYTQVHTGRQTAATTGAEDRVLTPQRRVVQVETTRDSNSGDSGATKSRDRRHRVPPATKNNKKKYLSDSGTPNSTAQSPRGNLRGDFLRQRACRVGRSETSGFESQENENSRY</sequence>
<evidence type="ECO:0000256" key="1">
    <source>
        <dbReference type="SAM" id="MobiDB-lite"/>
    </source>
</evidence>
<feature type="compositionally biased region" description="Polar residues" evidence="1">
    <location>
        <begin position="39"/>
        <end position="72"/>
    </location>
</feature>
<dbReference type="Proteomes" id="UP001152622">
    <property type="component" value="Chromosome 4"/>
</dbReference>
<gene>
    <name evidence="2" type="ORF">SKAU_G00117980</name>
</gene>
<dbReference type="EMBL" id="JAINUF010000004">
    <property type="protein sequence ID" value="KAJ8362967.1"/>
    <property type="molecule type" value="Genomic_DNA"/>
</dbReference>
<evidence type="ECO:0000313" key="2">
    <source>
        <dbReference type="EMBL" id="KAJ8362967.1"/>
    </source>
</evidence>
<keyword evidence="3" id="KW-1185">Reference proteome</keyword>
<feature type="region of interest" description="Disordered" evidence="1">
    <location>
        <begin position="37"/>
        <end position="171"/>
    </location>
</feature>
<comment type="caution">
    <text evidence="2">The sequence shown here is derived from an EMBL/GenBank/DDBJ whole genome shotgun (WGS) entry which is preliminary data.</text>
</comment>
<feature type="compositionally biased region" description="Polar residues" evidence="1">
    <location>
        <begin position="126"/>
        <end position="138"/>
    </location>
</feature>
<evidence type="ECO:0000313" key="3">
    <source>
        <dbReference type="Proteomes" id="UP001152622"/>
    </source>
</evidence>
<proteinExistence type="predicted"/>
<protein>
    <submittedName>
        <fullName evidence="2">Uncharacterized protein</fullName>
    </submittedName>
</protein>
<feature type="compositionally biased region" description="Polar residues" evidence="1">
    <location>
        <begin position="94"/>
        <end position="103"/>
    </location>
</feature>
<accession>A0A9Q1FNT4</accession>
<name>A0A9Q1FNT4_SYNKA</name>